<geneLocation type="plasmid" evidence="1 2">
    <name>1</name>
</geneLocation>
<sequence>MPASLLASIAPPRPHALTTIVWDTIHEEGFQGLYGRCYHTSSCHPYRFASREAAGRFAAAMCERLGYDGYRLDTPGHRPPPFPAVMFDDCEIPF</sequence>
<proteinExistence type="predicted"/>
<name>A0A1L7ANF3_9PROT</name>
<accession>A0A1L7ANF3</accession>
<protein>
    <submittedName>
        <fullName evidence="1">Uncharacterized protein</fullName>
    </submittedName>
</protein>
<dbReference type="KEGG" id="rgi:RGI145_23555"/>
<organism evidence="1 2">
    <name type="scientific">Roseomonas gilardii</name>
    <dbReference type="NCBI Taxonomy" id="257708"/>
    <lineage>
        <taxon>Bacteria</taxon>
        <taxon>Pseudomonadati</taxon>
        <taxon>Pseudomonadota</taxon>
        <taxon>Alphaproteobacteria</taxon>
        <taxon>Acetobacterales</taxon>
        <taxon>Roseomonadaceae</taxon>
        <taxon>Roseomonas</taxon>
    </lineage>
</organism>
<dbReference type="EMBL" id="CP015585">
    <property type="protein sequence ID" value="APT60308.1"/>
    <property type="molecule type" value="Genomic_DNA"/>
</dbReference>
<reference evidence="1 2" key="1">
    <citation type="submission" date="2016-05" db="EMBL/GenBank/DDBJ databases">
        <title>Complete Genome and Methylome Analysis of Psychrotrophic Bacterial Isolates from Antarctic Lake Untersee.</title>
        <authorList>
            <person name="Fomenkov A."/>
            <person name="Akimov V.N."/>
            <person name="Vasilyeva L.V."/>
            <person name="Andersen D."/>
            <person name="Vincze T."/>
            <person name="Roberts R.J."/>
        </authorList>
    </citation>
    <scope>NUCLEOTIDE SEQUENCE [LARGE SCALE GENOMIC DNA]</scope>
    <source>
        <strain evidence="1 2">U14-5</strain>
        <plasmid evidence="2">Plasmid 1</plasmid>
    </source>
</reference>
<evidence type="ECO:0000313" key="1">
    <source>
        <dbReference type="EMBL" id="APT60308.1"/>
    </source>
</evidence>
<keyword evidence="1" id="KW-0614">Plasmid</keyword>
<evidence type="ECO:0000313" key="2">
    <source>
        <dbReference type="Proteomes" id="UP000185494"/>
    </source>
</evidence>
<gene>
    <name evidence="1" type="ORF">RGI145_23555</name>
</gene>
<dbReference type="Proteomes" id="UP000185494">
    <property type="component" value="Chromosome 1"/>
</dbReference>
<dbReference type="AlphaFoldDB" id="A0A1L7ANF3"/>
<dbReference type="RefSeq" id="WP_075801007.1">
    <property type="nucleotide sequence ID" value="NZ_CP015585.1"/>
</dbReference>